<dbReference type="AlphaFoldDB" id="S3BVC8"/>
<evidence type="ECO:0000256" key="1">
    <source>
        <dbReference type="ARBA" id="ARBA00033748"/>
    </source>
</evidence>
<dbReference type="Pfam" id="PF00296">
    <property type="entry name" value="Bac_luciferase"/>
    <property type="match status" value="1"/>
</dbReference>
<dbReference type="Gene3D" id="3.20.20.30">
    <property type="entry name" value="Luciferase-like domain"/>
    <property type="match status" value="1"/>
</dbReference>
<dbReference type="OrthoDB" id="5561043at2759"/>
<evidence type="ECO:0000256" key="2">
    <source>
        <dbReference type="SAM" id="MobiDB-lite"/>
    </source>
</evidence>
<dbReference type="InterPro" id="IPR011251">
    <property type="entry name" value="Luciferase-like_dom"/>
</dbReference>
<dbReference type="InterPro" id="IPR051260">
    <property type="entry name" value="Diverse_substr_monoxygenases"/>
</dbReference>
<sequence>MASSSARDAPVPIGLQGASDDVLRGAVTIERKYGVGADGKKKRILLNAFDMNGVGHISIGQWQNPEDHSPEKNRLPYWINLAKLLEKGKFNALFLADNFGSHNIYKGSHEPAIRAAAQWPLYDPFVIISAMAAVTKTLAFGITSCTTFEPPFLLAKRFSTLDHITEGRVAWNIVTSWSDAAARANGYDALPSHEARYEKAEEYMDLVYKLWEGSWADGAVVKDASTTTYTDPAKVREISHTGKYFRSQSAHQVDPSPQRTPLIFQAGVSPAGANFAAKHAECVFTGGVNTAIVQRNIERTRQLAVEQGRDPYSIKFFVSFTPVLAATEEEAIAKTERYRQYGSLEGNLAQHSGISGIDLGRFPIDEEFPTDPNHPLYEGLSEGSKQRLLSRPAGIDRWTPRKIAEERYIGGAGVYKVGTGKTVADEMERWITEADIDGFNIGHVVVPGAWEDVIDYLLPELEARGWLGDGDYPVPGGTARENLYNTPGDAHLRTTHPGRKYRFVPGEDEKKTAEKAEPVEPTEHVSTTPGITVSVAA</sequence>
<dbReference type="PANTHER" id="PTHR30011:SF30">
    <property type="entry name" value="XENOBIOTIC COMPOUND MONOOXYGENASE, DSZA FAMILY (AFU_ORTHOLOGUE AFUA_6G01920)"/>
    <property type="match status" value="1"/>
</dbReference>
<dbReference type="SUPFAM" id="SSF51679">
    <property type="entry name" value="Bacterial luciferase-like"/>
    <property type="match status" value="1"/>
</dbReference>
<dbReference type="GO" id="GO:0004497">
    <property type="term" value="F:monooxygenase activity"/>
    <property type="evidence" value="ECO:0007669"/>
    <property type="project" value="InterPro"/>
</dbReference>
<feature type="compositionally biased region" description="Basic and acidic residues" evidence="2">
    <location>
        <begin position="506"/>
        <end position="523"/>
    </location>
</feature>
<evidence type="ECO:0000259" key="3">
    <source>
        <dbReference type="Pfam" id="PF00296"/>
    </source>
</evidence>
<organism evidence="4 5">
    <name type="scientific">Ophiostoma piceae (strain UAMH 11346)</name>
    <name type="common">Sap stain fungus</name>
    <dbReference type="NCBI Taxonomy" id="1262450"/>
    <lineage>
        <taxon>Eukaryota</taxon>
        <taxon>Fungi</taxon>
        <taxon>Dikarya</taxon>
        <taxon>Ascomycota</taxon>
        <taxon>Pezizomycotina</taxon>
        <taxon>Sordariomycetes</taxon>
        <taxon>Sordariomycetidae</taxon>
        <taxon>Ophiostomatales</taxon>
        <taxon>Ophiostomataceae</taxon>
        <taxon>Ophiostoma</taxon>
    </lineage>
</organism>
<keyword evidence="5" id="KW-1185">Reference proteome</keyword>
<evidence type="ECO:0000313" key="5">
    <source>
        <dbReference type="Proteomes" id="UP000016923"/>
    </source>
</evidence>
<dbReference type="STRING" id="1262450.S3BVC8"/>
<dbReference type="PANTHER" id="PTHR30011">
    <property type="entry name" value="ALKANESULFONATE MONOOXYGENASE-RELATED"/>
    <property type="match status" value="1"/>
</dbReference>
<gene>
    <name evidence="4" type="ORF">F503_07669</name>
</gene>
<dbReference type="PIRSF" id="PIRSF000337">
    <property type="entry name" value="NTA_MOA"/>
    <property type="match status" value="1"/>
</dbReference>
<accession>S3BVC8</accession>
<reference evidence="4 5" key="1">
    <citation type="journal article" date="2013" name="BMC Genomics">
        <title>The genome and transcriptome of the pine saprophyte Ophiostoma piceae, and a comparison with the bark beetle-associated pine pathogen Grosmannia clavigera.</title>
        <authorList>
            <person name="Haridas S."/>
            <person name="Wang Y."/>
            <person name="Lim L."/>
            <person name="Massoumi Alamouti S."/>
            <person name="Jackman S."/>
            <person name="Docking R."/>
            <person name="Robertson G."/>
            <person name="Birol I."/>
            <person name="Bohlmann J."/>
            <person name="Breuil C."/>
        </authorList>
    </citation>
    <scope>NUCLEOTIDE SEQUENCE [LARGE SCALE GENOMIC DNA]</scope>
    <source>
        <strain evidence="4 5">UAMH 11346</strain>
    </source>
</reference>
<dbReference type="NCBIfam" id="TIGR03860">
    <property type="entry name" value="FMN_nitrolo"/>
    <property type="match status" value="1"/>
</dbReference>
<dbReference type="HOGENOM" id="CLU_022256_0_0_1"/>
<dbReference type="InterPro" id="IPR016215">
    <property type="entry name" value="NTA_MOA"/>
</dbReference>
<evidence type="ECO:0000313" key="4">
    <source>
        <dbReference type="EMBL" id="EPE03366.1"/>
    </source>
</evidence>
<dbReference type="eggNOG" id="ENOG502QSR6">
    <property type="taxonomic scope" value="Eukaryota"/>
</dbReference>
<dbReference type="OMA" id="TSCTTFE"/>
<dbReference type="InterPro" id="IPR036661">
    <property type="entry name" value="Luciferase-like_sf"/>
</dbReference>
<dbReference type="EMBL" id="KE148168">
    <property type="protein sequence ID" value="EPE03366.1"/>
    <property type="molecule type" value="Genomic_DNA"/>
</dbReference>
<dbReference type="GO" id="GO:0016705">
    <property type="term" value="F:oxidoreductase activity, acting on paired donors, with incorporation or reduction of molecular oxygen"/>
    <property type="evidence" value="ECO:0007669"/>
    <property type="project" value="InterPro"/>
</dbReference>
<feature type="domain" description="Luciferase-like" evidence="3">
    <location>
        <begin position="62"/>
        <end position="430"/>
    </location>
</feature>
<comment type="similarity">
    <text evidence="1">Belongs to the NtaA/SnaA/DszA monooxygenase family.</text>
</comment>
<feature type="region of interest" description="Disordered" evidence="2">
    <location>
        <begin position="506"/>
        <end position="537"/>
    </location>
</feature>
<dbReference type="VEuPathDB" id="FungiDB:F503_07669"/>
<name>S3BVC8_OPHP1</name>
<protein>
    <submittedName>
        <fullName evidence="4">Xenobiotic compound family</fullName>
    </submittedName>
</protein>
<dbReference type="Proteomes" id="UP000016923">
    <property type="component" value="Unassembled WGS sequence"/>
</dbReference>
<proteinExistence type="inferred from homology"/>